<dbReference type="InterPro" id="IPR036396">
    <property type="entry name" value="Cyt_P450_sf"/>
</dbReference>
<dbReference type="GO" id="GO:0020037">
    <property type="term" value="F:heme binding"/>
    <property type="evidence" value="ECO:0007669"/>
    <property type="project" value="InterPro"/>
</dbReference>
<dbReference type="PANTHER" id="PTHR11903">
    <property type="entry name" value="PROSTAGLANDIN G/H SYNTHASE"/>
    <property type="match status" value="1"/>
</dbReference>
<dbReference type="CDD" id="cd20612">
    <property type="entry name" value="CYP_LDS-like_C"/>
    <property type="match status" value="1"/>
</dbReference>
<dbReference type="PRINTS" id="PR00457">
    <property type="entry name" value="ANPEROXIDASE"/>
</dbReference>
<dbReference type="InterPro" id="IPR037120">
    <property type="entry name" value="Haem_peroxidase_sf_animal"/>
</dbReference>
<dbReference type="GO" id="GO:0004497">
    <property type="term" value="F:monooxygenase activity"/>
    <property type="evidence" value="ECO:0007669"/>
    <property type="project" value="InterPro"/>
</dbReference>
<keyword evidence="7" id="KW-1185">Reference proteome</keyword>
<dbReference type="PANTHER" id="PTHR11903:SF13">
    <property type="entry name" value="LINOLEATE 10R-LIPOXYGENASE"/>
    <property type="match status" value="1"/>
</dbReference>
<dbReference type="InterPro" id="IPR019791">
    <property type="entry name" value="Haem_peroxidase_animal"/>
</dbReference>
<keyword evidence="6" id="KW-0575">Peroxidase</keyword>
<dbReference type="Proteomes" id="UP000267821">
    <property type="component" value="Unassembled WGS sequence"/>
</dbReference>
<dbReference type="SUPFAM" id="SSF48264">
    <property type="entry name" value="Cytochrome P450"/>
    <property type="match status" value="1"/>
</dbReference>
<keyword evidence="5" id="KW-0408">Iron</keyword>
<proteinExistence type="predicted"/>
<evidence type="ECO:0000256" key="3">
    <source>
        <dbReference type="ARBA" id="ARBA00022964"/>
    </source>
</evidence>
<evidence type="ECO:0000313" key="7">
    <source>
        <dbReference type="Proteomes" id="UP000267821"/>
    </source>
</evidence>
<keyword evidence="2" id="KW-0479">Metal-binding</keyword>
<evidence type="ECO:0000256" key="4">
    <source>
        <dbReference type="ARBA" id="ARBA00023002"/>
    </source>
</evidence>
<dbReference type="AlphaFoldDB" id="A0A3N4M1W9"/>
<dbReference type="InParanoid" id="A0A3N4M1W9"/>
<evidence type="ECO:0000256" key="2">
    <source>
        <dbReference type="ARBA" id="ARBA00022723"/>
    </source>
</evidence>
<dbReference type="Gene3D" id="1.10.640.10">
    <property type="entry name" value="Haem peroxidase domain superfamily, animal type"/>
    <property type="match status" value="1"/>
</dbReference>
<dbReference type="PROSITE" id="PS50292">
    <property type="entry name" value="PEROXIDASE_3"/>
    <property type="match status" value="1"/>
</dbReference>
<dbReference type="GO" id="GO:0006979">
    <property type="term" value="P:response to oxidative stress"/>
    <property type="evidence" value="ECO:0007669"/>
    <property type="project" value="InterPro"/>
</dbReference>
<dbReference type="GO" id="GO:0006631">
    <property type="term" value="P:fatty acid metabolic process"/>
    <property type="evidence" value="ECO:0007669"/>
    <property type="project" value="UniProtKB-ARBA"/>
</dbReference>
<organism evidence="6 7">
    <name type="scientific">Terfezia boudieri ATCC MYA-4762</name>
    <dbReference type="NCBI Taxonomy" id="1051890"/>
    <lineage>
        <taxon>Eukaryota</taxon>
        <taxon>Fungi</taxon>
        <taxon>Dikarya</taxon>
        <taxon>Ascomycota</taxon>
        <taxon>Pezizomycotina</taxon>
        <taxon>Pezizomycetes</taxon>
        <taxon>Pezizales</taxon>
        <taxon>Pezizaceae</taxon>
        <taxon>Terfezia</taxon>
    </lineage>
</organism>
<dbReference type="Pfam" id="PF00067">
    <property type="entry name" value="p450"/>
    <property type="match status" value="1"/>
</dbReference>
<protein>
    <submittedName>
        <fullName evidence="6">Heme peroxidase</fullName>
    </submittedName>
</protein>
<dbReference type="SUPFAM" id="SSF48113">
    <property type="entry name" value="Heme-dependent peroxidases"/>
    <property type="match status" value="1"/>
</dbReference>
<dbReference type="InterPro" id="IPR001128">
    <property type="entry name" value="Cyt_P450"/>
</dbReference>
<dbReference type="InterPro" id="IPR010255">
    <property type="entry name" value="Haem_peroxidase_sf"/>
</dbReference>
<dbReference type="GO" id="GO:0051213">
    <property type="term" value="F:dioxygenase activity"/>
    <property type="evidence" value="ECO:0007669"/>
    <property type="project" value="UniProtKB-KW"/>
</dbReference>
<dbReference type="Gene3D" id="1.10.630.10">
    <property type="entry name" value="Cytochrome P450"/>
    <property type="match status" value="1"/>
</dbReference>
<evidence type="ECO:0000256" key="5">
    <source>
        <dbReference type="ARBA" id="ARBA00023004"/>
    </source>
</evidence>
<comment type="subunit">
    <text evidence="1">Homotetramer.</text>
</comment>
<sequence>MSLEIPLDVLNHLGSEAPEDILHQGASRPPPVSHFRRPDGSLGNIRNEELGRAGCPFARIIRTEAEIHGAKPEPEKLIDGLMLRGRKRHTPGVSMLFFYYSSLIAYDIIYESPQDMNINDTSCYLDLTTLYGRNQGEQNSVRTFKNGLLKPDVYADPRPSITPGVAVLLVLFNRFHNFAARTILAINEKGKFTPPADKPKHEQDKWLDEQLFQTARAVTVGLYVNIILHDYLRTLTKSPFKKGKDPHVTLHDFFDKQGLPKGAGNQVSIESNLLYRLYFAIPRTDTSWLQESYRKSFPQKDPAGLSDLELLKALDDHAQANPLEPSQRTFGALKRGKDGVVLEADLLKVWLHIVEKEAGHYGVNISPDVYKPLAKMAIEQARKWHAPSLNEFRKFLKLAPFKKFEEVHSDPDVATNLKNLYEDIDHVELYPGLYFEEQEEDSVGSSTAVRNMLASTLSLVRGDRFLTHDCTAANLTAWGFKEISSDPTILGGAKIFLLVLNALGSYIVFNSVYAMLPFYIPKRSEEIVKKLKIAYLFSFTRPAGLRPPPVPITTYAGLTTVLGDQEKFWVPWAPHMTSLSTFMLASDKPESAKQKRDLGEAIYGQKDALKDFEAFAMKLTHEFLTKKSHTIGDGPGLQNVIDIVKDVADLVATHFVAKLAYLPLNCSTGRSYTEVELAKLLGDIFIYIFADSDPTKSWARRRDGDNPCAKLVDAMVERVKHVQDTVAADSGSTSECPVSGSAVASDDEPLANYGIMLVKRLLATNRSVREVAEILSGIAVGFHTNSSMLFTQMVNFYLDKANAKYWEDIKTLAANPSADSDSDVKLQGYVLEGYRLSLTLGLLRYTAPGVDMEIEGHKIKGGDVIFTNLITASRDASAFPNPTEVNTNRPIDSYVHYGYGPHRCFGRPLNMVYARGMLKVLAQLPGLERAPGDDGVLHYIAFPSGLKSYLSADWGELSPLPSTWKLVWKGEPKGVSCTH</sequence>
<gene>
    <name evidence="6" type="ORF">L211DRAFT_801144</name>
</gene>
<dbReference type="GO" id="GO:0005506">
    <property type="term" value="F:iron ion binding"/>
    <property type="evidence" value="ECO:0007669"/>
    <property type="project" value="InterPro"/>
</dbReference>
<dbReference type="STRING" id="1051890.A0A3N4M1W9"/>
<dbReference type="EMBL" id="ML121528">
    <property type="protein sequence ID" value="RPB29153.1"/>
    <property type="molecule type" value="Genomic_DNA"/>
</dbReference>
<dbReference type="GO" id="GO:0016705">
    <property type="term" value="F:oxidoreductase activity, acting on paired donors, with incorporation or reduction of molecular oxygen"/>
    <property type="evidence" value="ECO:0007669"/>
    <property type="project" value="InterPro"/>
</dbReference>
<dbReference type="OrthoDB" id="823504at2759"/>
<dbReference type="InterPro" id="IPR050783">
    <property type="entry name" value="Oxylipin_biosynth_metab"/>
</dbReference>
<name>A0A3N4M1W9_9PEZI</name>
<accession>A0A3N4M1W9</accession>
<dbReference type="Pfam" id="PF03098">
    <property type="entry name" value="An_peroxidase"/>
    <property type="match status" value="1"/>
</dbReference>
<dbReference type="GO" id="GO:0004601">
    <property type="term" value="F:peroxidase activity"/>
    <property type="evidence" value="ECO:0007669"/>
    <property type="project" value="UniProtKB-KW"/>
</dbReference>
<evidence type="ECO:0000313" key="6">
    <source>
        <dbReference type="EMBL" id="RPB29153.1"/>
    </source>
</evidence>
<reference evidence="6 7" key="1">
    <citation type="journal article" date="2018" name="Nat. Ecol. Evol.">
        <title>Pezizomycetes genomes reveal the molecular basis of ectomycorrhizal truffle lifestyle.</title>
        <authorList>
            <person name="Murat C."/>
            <person name="Payen T."/>
            <person name="Noel B."/>
            <person name="Kuo A."/>
            <person name="Morin E."/>
            <person name="Chen J."/>
            <person name="Kohler A."/>
            <person name="Krizsan K."/>
            <person name="Balestrini R."/>
            <person name="Da Silva C."/>
            <person name="Montanini B."/>
            <person name="Hainaut M."/>
            <person name="Levati E."/>
            <person name="Barry K.W."/>
            <person name="Belfiori B."/>
            <person name="Cichocki N."/>
            <person name="Clum A."/>
            <person name="Dockter R.B."/>
            <person name="Fauchery L."/>
            <person name="Guy J."/>
            <person name="Iotti M."/>
            <person name="Le Tacon F."/>
            <person name="Lindquist E.A."/>
            <person name="Lipzen A."/>
            <person name="Malagnac F."/>
            <person name="Mello A."/>
            <person name="Molinier V."/>
            <person name="Miyauchi S."/>
            <person name="Poulain J."/>
            <person name="Riccioni C."/>
            <person name="Rubini A."/>
            <person name="Sitrit Y."/>
            <person name="Splivallo R."/>
            <person name="Traeger S."/>
            <person name="Wang M."/>
            <person name="Zifcakova L."/>
            <person name="Wipf D."/>
            <person name="Zambonelli A."/>
            <person name="Paolocci F."/>
            <person name="Nowrousian M."/>
            <person name="Ottonello S."/>
            <person name="Baldrian P."/>
            <person name="Spatafora J.W."/>
            <person name="Henrissat B."/>
            <person name="Nagy L.G."/>
            <person name="Aury J.M."/>
            <person name="Wincker P."/>
            <person name="Grigoriev I.V."/>
            <person name="Bonfante P."/>
            <person name="Martin F.M."/>
        </authorList>
    </citation>
    <scope>NUCLEOTIDE SEQUENCE [LARGE SCALE GENOMIC DNA]</scope>
    <source>
        <strain evidence="6 7">ATCC MYA-4762</strain>
    </source>
</reference>
<evidence type="ECO:0000256" key="1">
    <source>
        <dbReference type="ARBA" id="ARBA00011881"/>
    </source>
</evidence>
<keyword evidence="3" id="KW-0223">Dioxygenase</keyword>
<keyword evidence="4" id="KW-0560">Oxidoreductase</keyword>